<evidence type="ECO:0000313" key="5">
    <source>
        <dbReference type="Proteomes" id="UP000564385"/>
    </source>
</evidence>
<dbReference type="EMBL" id="JACCCU010000001">
    <property type="protein sequence ID" value="NYF88071.1"/>
    <property type="molecule type" value="Genomic_DNA"/>
</dbReference>
<evidence type="ECO:0000259" key="3">
    <source>
        <dbReference type="PROSITE" id="PS51186"/>
    </source>
</evidence>
<organism evidence="4 5">
    <name type="scientific">Tunturiibacter lichenicola</name>
    <dbReference type="NCBI Taxonomy" id="2051959"/>
    <lineage>
        <taxon>Bacteria</taxon>
        <taxon>Pseudomonadati</taxon>
        <taxon>Acidobacteriota</taxon>
        <taxon>Terriglobia</taxon>
        <taxon>Terriglobales</taxon>
        <taxon>Acidobacteriaceae</taxon>
        <taxon>Tunturiibacter</taxon>
    </lineage>
</organism>
<dbReference type="PROSITE" id="PS51186">
    <property type="entry name" value="GNAT"/>
    <property type="match status" value="1"/>
</dbReference>
<feature type="domain" description="N-acetyltransferase" evidence="3">
    <location>
        <begin position="1"/>
        <end position="167"/>
    </location>
</feature>
<dbReference type="PANTHER" id="PTHR43877:SF2">
    <property type="entry name" value="AMINOALKYLPHOSPHONATE N-ACETYLTRANSFERASE-RELATED"/>
    <property type="match status" value="1"/>
</dbReference>
<proteinExistence type="predicted"/>
<protein>
    <submittedName>
        <fullName evidence="4">Ribosomal protein S18 acetylase RimI-like enzyme</fullName>
    </submittedName>
</protein>
<name>A0A852V9R7_9BACT</name>
<reference evidence="4 5" key="1">
    <citation type="submission" date="2020-07" db="EMBL/GenBank/DDBJ databases">
        <title>Genomic Encyclopedia of Type Strains, Phase IV (KMG-V): Genome sequencing to study the core and pangenomes of soil and plant-associated prokaryotes.</title>
        <authorList>
            <person name="Whitman W."/>
        </authorList>
    </citation>
    <scope>NUCLEOTIDE SEQUENCE [LARGE SCALE GENOMIC DNA]</scope>
    <source>
        <strain evidence="4 5">M8UP22</strain>
    </source>
</reference>
<keyword evidence="1" id="KW-0808">Transferase</keyword>
<dbReference type="InterPro" id="IPR000182">
    <property type="entry name" value="GNAT_dom"/>
</dbReference>
<dbReference type="SUPFAM" id="SSF55729">
    <property type="entry name" value="Acyl-CoA N-acyltransferases (Nat)"/>
    <property type="match status" value="1"/>
</dbReference>
<dbReference type="GO" id="GO:0016747">
    <property type="term" value="F:acyltransferase activity, transferring groups other than amino-acyl groups"/>
    <property type="evidence" value="ECO:0007669"/>
    <property type="project" value="InterPro"/>
</dbReference>
<sequence length="179" mass="19988">MQIRLATQDDLPALMNLVRRVVPLMRATGNLQWDETYPNDAVFQRDIDLNQLWIAEANGNIAGLAAITMDQDPDYSQVGWDINEPAIVVHRLAVDPAFRGQGAAGALMQRAEEVAVERGITALRVDTNTNNEATQRLFPKLGYLLAGEIGLEFRPGLRFLCYEKRLHVTPTKQLLPHKG</sequence>
<dbReference type="GO" id="GO:0005840">
    <property type="term" value="C:ribosome"/>
    <property type="evidence" value="ECO:0007669"/>
    <property type="project" value="UniProtKB-KW"/>
</dbReference>
<dbReference type="Proteomes" id="UP000564385">
    <property type="component" value="Unassembled WGS sequence"/>
</dbReference>
<dbReference type="CDD" id="cd04301">
    <property type="entry name" value="NAT_SF"/>
    <property type="match status" value="1"/>
</dbReference>
<gene>
    <name evidence="4" type="ORF">HDF08_000138</name>
</gene>
<dbReference type="InterPro" id="IPR050832">
    <property type="entry name" value="Bact_Acetyltransf"/>
</dbReference>
<dbReference type="PANTHER" id="PTHR43877">
    <property type="entry name" value="AMINOALKYLPHOSPHONATE N-ACETYLTRANSFERASE-RELATED-RELATED"/>
    <property type="match status" value="1"/>
</dbReference>
<comment type="caution">
    <text evidence="4">The sequence shown here is derived from an EMBL/GenBank/DDBJ whole genome shotgun (WGS) entry which is preliminary data.</text>
</comment>
<dbReference type="InterPro" id="IPR016181">
    <property type="entry name" value="Acyl_CoA_acyltransferase"/>
</dbReference>
<dbReference type="AlphaFoldDB" id="A0A852V9R7"/>
<evidence type="ECO:0000313" key="4">
    <source>
        <dbReference type="EMBL" id="NYF88071.1"/>
    </source>
</evidence>
<evidence type="ECO:0000256" key="2">
    <source>
        <dbReference type="ARBA" id="ARBA00023315"/>
    </source>
</evidence>
<dbReference type="Gene3D" id="3.40.630.30">
    <property type="match status" value="1"/>
</dbReference>
<dbReference type="Pfam" id="PF00583">
    <property type="entry name" value="Acetyltransf_1"/>
    <property type="match status" value="1"/>
</dbReference>
<keyword evidence="2" id="KW-0012">Acyltransferase</keyword>
<accession>A0A852V9R7</accession>
<evidence type="ECO:0000256" key="1">
    <source>
        <dbReference type="ARBA" id="ARBA00022679"/>
    </source>
</evidence>